<evidence type="ECO:0000256" key="2">
    <source>
        <dbReference type="ARBA" id="ARBA00004496"/>
    </source>
</evidence>
<evidence type="ECO:0000256" key="1">
    <source>
        <dbReference type="ARBA" id="ARBA00004138"/>
    </source>
</evidence>
<dbReference type="GO" id="GO:0005737">
    <property type="term" value="C:cytoplasm"/>
    <property type="evidence" value="ECO:0007669"/>
    <property type="project" value="UniProtKB-SubCell"/>
</dbReference>
<feature type="domain" description="BACON" evidence="7">
    <location>
        <begin position="337"/>
        <end position="406"/>
    </location>
</feature>
<name>A0A382G6P2_9ZZZZ</name>
<keyword evidence="6" id="KW-0472">Membrane</keyword>
<evidence type="ECO:0000256" key="6">
    <source>
        <dbReference type="SAM" id="Phobius"/>
    </source>
</evidence>
<dbReference type="Pfam" id="PF19190">
    <property type="entry name" value="BACON_2"/>
    <property type="match status" value="2"/>
</dbReference>
<keyword evidence="3" id="KW-0963">Cytoplasm</keyword>
<dbReference type="Pfam" id="PF22544">
    <property type="entry name" value="HYDIN_VesB_CFA65-like_Ig"/>
    <property type="match status" value="1"/>
</dbReference>
<dbReference type="EMBL" id="UINC01053561">
    <property type="protein sequence ID" value="SVB70217.1"/>
    <property type="molecule type" value="Genomic_DNA"/>
</dbReference>
<dbReference type="PROSITE" id="PS51257">
    <property type="entry name" value="PROKAR_LIPOPROTEIN"/>
    <property type="match status" value="1"/>
</dbReference>
<dbReference type="InterPro" id="IPR013783">
    <property type="entry name" value="Ig-like_fold"/>
</dbReference>
<evidence type="ECO:0008006" key="10">
    <source>
        <dbReference type="Google" id="ProtNLM"/>
    </source>
</evidence>
<keyword evidence="6" id="KW-1133">Transmembrane helix</keyword>
<evidence type="ECO:0000256" key="4">
    <source>
        <dbReference type="ARBA" id="ARBA00023069"/>
    </source>
</evidence>
<keyword evidence="6" id="KW-0812">Transmembrane</keyword>
<keyword evidence="5" id="KW-0966">Cell projection</keyword>
<evidence type="ECO:0000256" key="3">
    <source>
        <dbReference type="ARBA" id="ARBA00022490"/>
    </source>
</evidence>
<protein>
    <recommendedName>
        <fullName evidence="10">Fibronectin type-III domain-containing protein</fullName>
    </recommendedName>
</protein>
<evidence type="ECO:0000313" key="9">
    <source>
        <dbReference type="EMBL" id="SVB70217.1"/>
    </source>
</evidence>
<organism evidence="9">
    <name type="scientific">marine metagenome</name>
    <dbReference type="NCBI Taxonomy" id="408172"/>
    <lineage>
        <taxon>unclassified sequences</taxon>
        <taxon>metagenomes</taxon>
        <taxon>ecological metagenomes</taxon>
    </lineage>
</organism>
<dbReference type="Gene3D" id="2.60.40.10">
    <property type="entry name" value="Immunoglobulins"/>
    <property type="match status" value="3"/>
</dbReference>
<proteinExistence type="predicted"/>
<dbReference type="InterPro" id="IPR053879">
    <property type="entry name" value="HYDIN_VesB_CFA65-like_Ig"/>
</dbReference>
<feature type="domain" description="HYDIN/VesB/CFA65-like Ig-like" evidence="8">
    <location>
        <begin position="233"/>
        <end position="331"/>
    </location>
</feature>
<keyword evidence="4" id="KW-0969">Cilium</keyword>
<comment type="subcellular location">
    <subcellularLocation>
        <location evidence="1">Cell projection</location>
        <location evidence="1">Cilium</location>
    </subcellularLocation>
    <subcellularLocation>
        <location evidence="2">Cytoplasm</location>
    </subcellularLocation>
</comment>
<dbReference type="AlphaFoldDB" id="A0A382G6P2"/>
<evidence type="ECO:0000259" key="7">
    <source>
        <dbReference type="Pfam" id="PF19190"/>
    </source>
</evidence>
<evidence type="ECO:0000256" key="5">
    <source>
        <dbReference type="ARBA" id="ARBA00023273"/>
    </source>
</evidence>
<dbReference type="InterPro" id="IPR036116">
    <property type="entry name" value="FN3_sf"/>
</dbReference>
<feature type="non-terminal residue" evidence="9">
    <location>
        <position position="414"/>
    </location>
</feature>
<accession>A0A382G6P2</accession>
<dbReference type="InterPro" id="IPR024361">
    <property type="entry name" value="BACON"/>
</dbReference>
<dbReference type="GO" id="GO:0005929">
    <property type="term" value="C:cilium"/>
    <property type="evidence" value="ECO:0007669"/>
    <property type="project" value="UniProtKB-SubCell"/>
</dbReference>
<sequence>MKKVIRSFLKCINFPAVVVLCLVLALMFGCQEDDPDPVPQIVPGIPTNVQTEVTQDAVVLTWVASQNADYYHVYRSLQSENGFQRIVTAKELRIADAELEVDQTYFYRISGVRLTEDQKEVEGEKSPTVQAVFVVGILNVGVDLIDFGETSLQQQLTIKNDGNGKLNWTISSDVDWLTFEQDSGELQAKGEQTINLVSVRPKSPARLEGLISVVSDWGQSFVMTVRMIVSPYPKLSLSTNTLDLGLTREFKTFQIRNSGTGSLEWQVNKLSHADWFTVSPQNGVLFAGQSDTLIIKIVLDKLRKYPLSGRISENLVFRANDDEKRVYITIKTVNPVLSVSDESIDMGLNLDVSSFTISNSGSGVLEWEIYGGEDWLVFEPKAGSSEGETDRITVTVDRTHLPEGDHSARLRVDA</sequence>
<feature type="domain" description="BACON" evidence="7">
    <location>
        <begin position="146"/>
        <end position="212"/>
    </location>
</feature>
<reference evidence="9" key="1">
    <citation type="submission" date="2018-05" db="EMBL/GenBank/DDBJ databases">
        <authorList>
            <person name="Lanie J.A."/>
            <person name="Ng W.-L."/>
            <person name="Kazmierczak K.M."/>
            <person name="Andrzejewski T.M."/>
            <person name="Davidsen T.M."/>
            <person name="Wayne K.J."/>
            <person name="Tettelin H."/>
            <person name="Glass J.I."/>
            <person name="Rusch D."/>
            <person name="Podicherti R."/>
            <person name="Tsui H.-C.T."/>
            <person name="Winkler M.E."/>
        </authorList>
    </citation>
    <scope>NUCLEOTIDE SEQUENCE</scope>
</reference>
<gene>
    <name evidence="9" type="ORF">METZ01_LOCUS223071</name>
</gene>
<feature type="transmembrane region" description="Helical" evidence="6">
    <location>
        <begin position="12"/>
        <end position="29"/>
    </location>
</feature>
<evidence type="ECO:0000259" key="8">
    <source>
        <dbReference type="Pfam" id="PF22544"/>
    </source>
</evidence>
<dbReference type="SUPFAM" id="SSF49265">
    <property type="entry name" value="Fibronectin type III"/>
    <property type="match status" value="1"/>
</dbReference>